<keyword evidence="2 3" id="KW-0378">Hydrolase</keyword>
<accession>A0A2V1DME3</accession>
<evidence type="ECO:0000256" key="1">
    <source>
        <dbReference type="ARBA" id="ARBA00005519"/>
    </source>
</evidence>
<keyword evidence="4" id="KW-1185">Reference proteome</keyword>
<keyword evidence="2" id="KW-0624">Polysaccharide degradation</keyword>
<dbReference type="Pfam" id="PF01670">
    <property type="entry name" value="Glyco_hydro_12"/>
    <property type="match status" value="1"/>
</dbReference>
<dbReference type="Proteomes" id="UP000244855">
    <property type="component" value="Unassembled WGS sequence"/>
</dbReference>
<dbReference type="GO" id="GO:0000272">
    <property type="term" value="P:polysaccharide catabolic process"/>
    <property type="evidence" value="ECO:0007669"/>
    <property type="project" value="UniProtKB-KW"/>
</dbReference>
<dbReference type="InterPro" id="IPR002594">
    <property type="entry name" value="GH12"/>
</dbReference>
<dbReference type="AlphaFoldDB" id="A0A2V1DME3"/>
<name>A0A2V1DME3_9PLEO</name>
<proteinExistence type="inferred from homology"/>
<reference evidence="3 4" key="1">
    <citation type="journal article" date="2018" name="Sci. Rep.">
        <title>Comparative genomics provides insights into the lifestyle and reveals functional heterogeneity of dark septate endophytic fungi.</title>
        <authorList>
            <person name="Knapp D.G."/>
            <person name="Nemeth J.B."/>
            <person name="Barry K."/>
            <person name="Hainaut M."/>
            <person name="Henrissat B."/>
            <person name="Johnson J."/>
            <person name="Kuo A."/>
            <person name="Lim J.H.P."/>
            <person name="Lipzen A."/>
            <person name="Nolan M."/>
            <person name="Ohm R.A."/>
            <person name="Tamas L."/>
            <person name="Grigoriev I.V."/>
            <person name="Spatafora J.W."/>
            <person name="Nagy L.G."/>
            <person name="Kovacs G.M."/>
        </authorList>
    </citation>
    <scope>NUCLEOTIDE SEQUENCE [LARGE SCALE GENOMIC DNA]</scope>
    <source>
        <strain evidence="3 4">DSE2036</strain>
    </source>
</reference>
<dbReference type="PANTHER" id="PTHR34002:SF10">
    <property type="entry name" value="PUTATIVE-RELATED"/>
    <property type="match status" value="1"/>
</dbReference>
<organism evidence="3 4">
    <name type="scientific">Periconia macrospinosa</name>
    <dbReference type="NCBI Taxonomy" id="97972"/>
    <lineage>
        <taxon>Eukaryota</taxon>
        <taxon>Fungi</taxon>
        <taxon>Dikarya</taxon>
        <taxon>Ascomycota</taxon>
        <taxon>Pezizomycotina</taxon>
        <taxon>Dothideomycetes</taxon>
        <taxon>Pleosporomycetidae</taxon>
        <taxon>Pleosporales</taxon>
        <taxon>Massarineae</taxon>
        <taxon>Periconiaceae</taxon>
        <taxon>Periconia</taxon>
    </lineage>
</organism>
<evidence type="ECO:0000256" key="2">
    <source>
        <dbReference type="RuleBase" id="RU361163"/>
    </source>
</evidence>
<dbReference type="InterPro" id="IPR013319">
    <property type="entry name" value="GH11/12"/>
</dbReference>
<gene>
    <name evidence="3" type="ORF">DM02DRAFT_501006</name>
</gene>
<dbReference type="Gene3D" id="2.60.120.180">
    <property type="match status" value="1"/>
</dbReference>
<comment type="similarity">
    <text evidence="1 2">Belongs to the glycosyl hydrolase 12 (cellulase H) family.</text>
</comment>
<keyword evidence="2" id="KW-0326">Glycosidase</keyword>
<dbReference type="EMBL" id="KZ805394">
    <property type="protein sequence ID" value="PVH99356.1"/>
    <property type="molecule type" value="Genomic_DNA"/>
</dbReference>
<evidence type="ECO:0000313" key="3">
    <source>
        <dbReference type="EMBL" id="PVH99356.1"/>
    </source>
</evidence>
<dbReference type="OrthoDB" id="89349at2759"/>
<feature type="non-terminal residue" evidence="3">
    <location>
        <position position="229"/>
    </location>
</feature>
<evidence type="ECO:0000313" key="4">
    <source>
        <dbReference type="Proteomes" id="UP000244855"/>
    </source>
</evidence>
<dbReference type="STRING" id="97972.A0A2V1DME3"/>
<sequence length="229" mass="25254">VQETVSLCTQYAYHAAAGYEVLNNLWGKDSATSGSQCTYYEGTVDSSSIKWSSTWTWQGAQDNVKSYVYAGRILTKGNTVARVKSLPTEVQWGYNTTNGVRANVAYDVFTAKDPNHVNSSGDFELMIWLGRLGGVWPISQAGKPVATVTIAGYNFELYFGYNGAMQVYSFVRAGSSDITNFKADVKLFFDYLTKNYQYPASEQNLIVYQFGTEAFTGGPAKFSVSKFSA</sequence>
<dbReference type="GO" id="GO:0008810">
    <property type="term" value="F:cellulase activity"/>
    <property type="evidence" value="ECO:0007669"/>
    <property type="project" value="InterPro"/>
</dbReference>
<feature type="non-terminal residue" evidence="3">
    <location>
        <position position="1"/>
    </location>
</feature>
<protein>
    <submittedName>
        <fullName evidence="3">Glycoside hydrolase family 12 protein</fullName>
    </submittedName>
</protein>
<dbReference type="InterPro" id="IPR013320">
    <property type="entry name" value="ConA-like_dom_sf"/>
</dbReference>
<dbReference type="PANTHER" id="PTHR34002">
    <property type="entry name" value="BLR1656 PROTEIN"/>
    <property type="match status" value="1"/>
</dbReference>
<keyword evidence="2" id="KW-0119">Carbohydrate metabolism</keyword>
<dbReference type="SUPFAM" id="SSF49899">
    <property type="entry name" value="Concanavalin A-like lectins/glucanases"/>
    <property type="match status" value="1"/>
</dbReference>